<dbReference type="AlphaFoldDB" id="A0A699U7I8"/>
<feature type="non-terminal residue" evidence="1">
    <location>
        <position position="1"/>
    </location>
</feature>
<gene>
    <name evidence="1" type="ORF">Tci_890376</name>
</gene>
<accession>A0A699U7I8</accession>
<organism evidence="1">
    <name type="scientific">Tanacetum cinerariifolium</name>
    <name type="common">Dalmatian daisy</name>
    <name type="synonym">Chrysanthemum cinerariifolium</name>
    <dbReference type="NCBI Taxonomy" id="118510"/>
    <lineage>
        <taxon>Eukaryota</taxon>
        <taxon>Viridiplantae</taxon>
        <taxon>Streptophyta</taxon>
        <taxon>Embryophyta</taxon>
        <taxon>Tracheophyta</taxon>
        <taxon>Spermatophyta</taxon>
        <taxon>Magnoliopsida</taxon>
        <taxon>eudicotyledons</taxon>
        <taxon>Gunneridae</taxon>
        <taxon>Pentapetalae</taxon>
        <taxon>asterids</taxon>
        <taxon>campanulids</taxon>
        <taxon>Asterales</taxon>
        <taxon>Asteraceae</taxon>
        <taxon>Asteroideae</taxon>
        <taxon>Anthemideae</taxon>
        <taxon>Anthemidinae</taxon>
        <taxon>Tanacetum</taxon>
    </lineage>
</organism>
<dbReference type="EMBL" id="BKCJ011307256">
    <property type="protein sequence ID" value="GFD18407.1"/>
    <property type="molecule type" value="Genomic_DNA"/>
</dbReference>
<protein>
    <submittedName>
        <fullName evidence="1">Glutamate--tRNA ligase, cytoplasmic</fullName>
    </submittedName>
</protein>
<comment type="caution">
    <text evidence="1">The sequence shown here is derived from an EMBL/GenBank/DDBJ whole genome shotgun (WGS) entry which is preliminary data.</text>
</comment>
<name>A0A699U7I8_TANCI</name>
<dbReference type="GO" id="GO:0016874">
    <property type="term" value="F:ligase activity"/>
    <property type="evidence" value="ECO:0007669"/>
    <property type="project" value="UniProtKB-KW"/>
</dbReference>
<proteinExistence type="predicted"/>
<evidence type="ECO:0000313" key="1">
    <source>
        <dbReference type="EMBL" id="GFD18407.1"/>
    </source>
</evidence>
<sequence length="40" mass="4424">LGENDDLIDAVNPDSRKEISAVGDANTRMLKCGETRLFQM</sequence>
<keyword evidence="1" id="KW-0436">Ligase</keyword>
<reference evidence="1" key="1">
    <citation type="journal article" date="2019" name="Sci. Rep.">
        <title>Draft genome of Tanacetum cinerariifolium, the natural source of mosquito coil.</title>
        <authorList>
            <person name="Yamashiro T."/>
            <person name="Shiraishi A."/>
            <person name="Satake H."/>
            <person name="Nakayama K."/>
        </authorList>
    </citation>
    <scope>NUCLEOTIDE SEQUENCE</scope>
</reference>